<accession>A0A6I3RY29</accession>
<dbReference type="InterPro" id="IPR029063">
    <property type="entry name" value="SAM-dependent_MTases_sf"/>
</dbReference>
<dbReference type="AlphaFoldDB" id="A0A6I3RY29"/>
<dbReference type="GO" id="GO:0102559">
    <property type="term" value="F:peptide chain release factor N(5)-glutamine methyltransferase activity"/>
    <property type="evidence" value="ECO:0007669"/>
    <property type="project" value="UniProtKB-EC"/>
</dbReference>
<dbReference type="InterPro" id="IPR007848">
    <property type="entry name" value="Small_mtfrase_dom"/>
</dbReference>
<organism evidence="8 9">
    <name type="scientific">Parasutterella excrementihominis</name>
    <dbReference type="NCBI Taxonomy" id="487175"/>
    <lineage>
        <taxon>Bacteria</taxon>
        <taxon>Pseudomonadati</taxon>
        <taxon>Pseudomonadota</taxon>
        <taxon>Betaproteobacteria</taxon>
        <taxon>Burkholderiales</taxon>
        <taxon>Sutterellaceae</taxon>
        <taxon>Parasutterella</taxon>
    </lineage>
</organism>
<dbReference type="EC" id="2.1.1.297" evidence="1"/>
<evidence type="ECO:0000256" key="2">
    <source>
        <dbReference type="ARBA" id="ARBA00022603"/>
    </source>
</evidence>
<dbReference type="InterPro" id="IPR050320">
    <property type="entry name" value="N5-glutamine_MTase"/>
</dbReference>
<dbReference type="NCBIfam" id="TIGR00536">
    <property type="entry name" value="hemK_fam"/>
    <property type="match status" value="1"/>
</dbReference>
<dbReference type="PANTHER" id="PTHR18895:SF74">
    <property type="entry name" value="MTRF1L RELEASE FACTOR GLUTAMINE METHYLTRANSFERASE"/>
    <property type="match status" value="1"/>
</dbReference>
<dbReference type="Proteomes" id="UP000462362">
    <property type="component" value="Unassembled WGS sequence"/>
</dbReference>
<name>A0A6I3RY29_9BURK</name>
<dbReference type="CDD" id="cd02440">
    <property type="entry name" value="AdoMet_MTases"/>
    <property type="match status" value="1"/>
</dbReference>
<dbReference type="SUPFAM" id="SSF53335">
    <property type="entry name" value="S-adenosyl-L-methionine-dependent methyltransferases"/>
    <property type="match status" value="1"/>
</dbReference>
<dbReference type="InterPro" id="IPR040758">
    <property type="entry name" value="PrmC_N"/>
</dbReference>
<comment type="catalytic activity">
    <reaction evidence="5">
        <text>L-glutaminyl-[peptide chain release factor] + S-adenosyl-L-methionine = N(5)-methyl-L-glutaminyl-[peptide chain release factor] + S-adenosyl-L-homocysteine + H(+)</text>
        <dbReference type="Rhea" id="RHEA:42896"/>
        <dbReference type="Rhea" id="RHEA-COMP:10271"/>
        <dbReference type="Rhea" id="RHEA-COMP:10272"/>
        <dbReference type="ChEBI" id="CHEBI:15378"/>
        <dbReference type="ChEBI" id="CHEBI:30011"/>
        <dbReference type="ChEBI" id="CHEBI:57856"/>
        <dbReference type="ChEBI" id="CHEBI:59789"/>
        <dbReference type="ChEBI" id="CHEBI:61891"/>
        <dbReference type="EC" id="2.1.1.297"/>
    </reaction>
</comment>
<evidence type="ECO:0000256" key="3">
    <source>
        <dbReference type="ARBA" id="ARBA00022679"/>
    </source>
</evidence>
<dbReference type="NCBIfam" id="TIGR03534">
    <property type="entry name" value="RF_mod_PrmC"/>
    <property type="match status" value="1"/>
</dbReference>
<dbReference type="Pfam" id="PF17827">
    <property type="entry name" value="PrmC_N"/>
    <property type="match status" value="1"/>
</dbReference>
<dbReference type="InterPro" id="IPR002052">
    <property type="entry name" value="DNA_methylase_N6_adenine_CS"/>
</dbReference>
<proteinExistence type="predicted"/>
<evidence type="ECO:0000256" key="5">
    <source>
        <dbReference type="ARBA" id="ARBA00048391"/>
    </source>
</evidence>
<evidence type="ECO:0000259" key="7">
    <source>
        <dbReference type="Pfam" id="PF17827"/>
    </source>
</evidence>
<dbReference type="PROSITE" id="PS00092">
    <property type="entry name" value="N6_MTASE"/>
    <property type="match status" value="1"/>
</dbReference>
<keyword evidence="4" id="KW-0949">S-adenosyl-L-methionine</keyword>
<feature type="domain" description="Release factor glutamine methyltransferase N-terminal" evidence="7">
    <location>
        <begin position="2"/>
        <end position="47"/>
    </location>
</feature>
<dbReference type="EMBL" id="WNCL01000003">
    <property type="protein sequence ID" value="MTU42326.1"/>
    <property type="molecule type" value="Genomic_DNA"/>
</dbReference>
<sequence length="247" mass="27447">MLEHVCGMDKAAQLIHDDRVLSSDEERKLNDIAKKRSEGVPLPYLLGTQEFFARPFLVNPSVLIPRSDTECLVEWLIEHLPKNALVCDLGTGSGCIAATVALERPDLTVWASDLSESALAVAQANCKALGADVKLVQGSWLDPYPAELSFDAVISNPPYIERDDKHLDALRYEPRSALTDESDGLIAYRTILPQIKRKAPKVQLIAVEHGWNQGEAVRSIFEENGFKGSATFRDYGNNPRFTTWIKN</sequence>
<dbReference type="Pfam" id="PF05175">
    <property type="entry name" value="MTS"/>
    <property type="match status" value="1"/>
</dbReference>
<protein>
    <recommendedName>
        <fullName evidence="1">peptide chain release factor N(5)-glutamine methyltransferase</fullName>
        <ecNumber evidence="1">2.1.1.297</ecNumber>
    </recommendedName>
</protein>
<dbReference type="Gene3D" id="1.10.8.10">
    <property type="entry name" value="DNA helicase RuvA subunit, C-terminal domain"/>
    <property type="match status" value="1"/>
</dbReference>
<evidence type="ECO:0000313" key="8">
    <source>
        <dbReference type="EMBL" id="MTU42326.1"/>
    </source>
</evidence>
<dbReference type="GO" id="GO:0003676">
    <property type="term" value="F:nucleic acid binding"/>
    <property type="evidence" value="ECO:0007669"/>
    <property type="project" value="InterPro"/>
</dbReference>
<dbReference type="Gene3D" id="3.40.50.150">
    <property type="entry name" value="Vaccinia Virus protein VP39"/>
    <property type="match status" value="1"/>
</dbReference>
<reference evidence="8 9" key="1">
    <citation type="journal article" date="2019" name="Nat. Med.">
        <title>A library of human gut bacterial isolates paired with longitudinal multiomics data enables mechanistic microbiome research.</title>
        <authorList>
            <person name="Poyet M."/>
            <person name="Groussin M."/>
            <person name="Gibbons S.M."/>
            <person name="Avila-Pacheco J."/>
            <person name="Jiang X."/>
            <person name="Kearney S.M."/>
            <person name="Perrotta A.R."/>
            <person name="Berdy B."/>
            <person name="Zhao S."/>
            <person name="Lieberman T.D."/>
            <person name="Swanson P.K."/>
            <person name="Smith M."/>
            <person name="Roesemann S."/>
            <person name="Alexander J.E."/>
            <person name="Rich S.A."/>
            <person name="Livny J."/>
            <person name="Vlamakis H."/>
            <person name="Clish C."/>
            <person name="Bullock K."/>
            <person name="Deik A."/>
            <person name="Scott J."/>
            <person name="Pierce K.A."/>
            <person name="Xavier R.J."/>
            <person name="Alm E.J."/>
        </authorList>
    </citation>
    <scope>NUCLEOTIDE SEQUENCE [LARGE SCALE GENOMIC DNA]</scope>
    <source>
        <strain evidence="8 9">BIOML-A2</strain>
    </source>
</reference>
<keyword evidence="3 8" id="KW-0808">Transferase</keyword>
<keyword evidence="2 8" id="KW-0489">Methyltransferase</keyword>
<dbReference type="InterPro" id="IPR004556">
    <property type="entry name" value="HemK-like"/>
</dbReference>
<evidence type="ECO:0000256" key="4">
    <source>
        <dbReference type="ARBA" id="ARBA00022691"/>
    </source>
</evidence>
<dbReference type="PANTHER" id="PTHR18895">
    <property type="entry name" value="HEMK METHYLTRANSFERASE"/>
    <property type="match status" value="1"/>
</dbReference>
<dbReference type="InterPro" id="IPR019874">
    <property type="entry name" value="RF_methyltr_PrmC"/>
</dbReference>
<gene>
    <name evidence="8" type="primary">prmC</name>
    <name evidence="8" type="ORF">GMD42_01560</name>
</gene>
<dbReference type="GO" id="GO:0032259">
    <property type="term" value="P:methylation"/>
    <property type="evidence" value="ECO:0007669"/>
    <property type="project" value="UniProtKB-KW"/>
</dbReference>
<comment type="caution">
    <text evidence="8">The sequence shown here is derived from an EMBL/GenBank/DDBJ whole genome shotgun (WGS) entry which is preliminary data.</text>
</comment>
<evidence type="ECO:0000256" key="1">
    <source>
        <dbReference type="ARBA" id="ARBA00012771"/>
    </source>
</evidence>
<evidence type="ECO:0000259" key="6">
    <source>
        <dbReference type="Pfam" id="PF05175"/>
    </source>
</evidence>
<feature type="domain" description="Methyltransferase small" evidence="6">
    <location>
        <begin position="75"/>
        <end position="168"/>
    </location>
</feature>
<evidence type="ECO:0000313" key="9">
    <source>
        <dbReference type="Proteomes" id="UP000462362"/>
    </source>
</evidence>